<dbReference type="CDD" id="cd00515">
    <property type="entry name" value="HAM1"/>
    <property type="match status" value="1"/>
</dbReference>
<dbReference type="PANTHER" id="PTHR11067">
    <property type="entry name" value="INOSINE TRIPHOSPHATE PYROPHOSPHATASE/HAM1 PROTEIN"/>
    <property type="match status" value="1"/>
</dbReference>
<keyword evidence="2" id="KW-0378">Hydrolase</keyword>
<dbReference type="GO" id="GO:0047429">
    <property type="term" value="F:nucleoside triphosphate diphosphatase activity"/>
    <property type="evidence" value="ECO:0007669"/>
    <property type="project" value="InterPro"/>
</dbReference>
<dbReference type="SUPFAM" id="SSF52972">
    <property type="entry name" value="ITPase-like"/>
    <property type="match status" value="1"/>
</dbReference>
<dbReference type="InterPro" id="IPR002637">
    <property type="entry name" value="RdgB/HAM1"/>
</dbReference>
<dbReference type="PANTHER" id="PTHR11067:SF9">
    <property type="entry name" value="INOSINE TRIPHOSPHATE PYROPHOSPHATASE"/>
    <property type="match status" value="1"/>
</dbReference>
<dbReference type="Pfam" id="PF01725">
    <property type="entry name" value="Ham1p_like"/>
    <property type="match status" value="1"/>
</dbReference>
<sequence length="198" mass="22217">MSKLLIATTNPSKLQEAVSILGGNFEVLSLKDFENIKSVEETGKTFEENAVLKAKGYFAQTGVPCVADDGGLIVDYLGGAPGVSSHRWLGRQATDQELAEAIIEKMAGVPFHQRKARIGGFLVFWDGRNLLKKENWTEGYISERLQGEVRPGFPYRPVMVVAQFDKPYAFLTSEEHEKVNARRKNLKELIREIKRLGY</sequence>
<dbReference type="Gene3D" id="3.90.950.10">
    <property type="match status" value="1"/>
</dbReference>
<evidence type="ECO:0008006" key="5">
    <source>
        <dbReference type="Google" id="ProtNLM"/>
    </source>
</evidence>
<evidence type="ECO:0000313" key="3">
    <source>
        <dbReference type="EMBL" id="OGD40179.1"/>
    </source>
</evidence>
<dbReference type="EMBL" id="MEYV01000011">
    <property type="protein sequence ID" value="OGD40179.1"/>
    <property type="molecule type" value="Genomic_DNA"/>
</dbReference>
<dbReference type="GO" id="GO:0005829">
    <property type="term" value="C:cytosol"/>
    <property type="evidence" value="ECO:0007669"/>
    <property type="project" value="TreeGrafter"/>
</dbReference>
<evidence type="ECO:0000313" key="4">
    <source>
        <dbReference type="Proteomes" id="UP000177197"/>
    </source>
</evidence>
<reference evidence="3 4" key="1">
    <citation type="journal article" date="2016" name="Nat. Commun.">
        <title>Thousands of microbial genomes shed light on interconnected biogeochemical processes in an aquifer system.</title>
        <authorList>
            <person name="Anantharaman K."/>
            <person name="Brown C.T."/>
            <person name="Hug L.A."/>
            <person name="Sharon I."/>
            <person name="Castelle C.J."/>
            <person name="Probst A.J."/>
            <person name="Thomas B.C."/>
            <person name="Singh A."/>
            <person name="Wilkins M.J."/>
            <person name="Karaoz U."/>
            <person name="Brodie E.L."/>
            <person name="Williams K.H."/>
            <person name="Hubbard S.S."/>
            <person name="Banfield J.F."/>
        </authorList>
    </citation>
    <scope>NUCLEOTIDE SEQUENCE [LARGE SCALE GENOMIC DNA]</scope>
</reference>
<dbReference type="InterPro" id="IPR029001">
    <property type="entry name" value="ITPase-like_fam"/>
</dbReference>
<evidence type="ECO:0000256" key="2">
    <source>
        <dbReference type="ARBA" id="ARBA00022801"/>
    </source>
</evidence>
<accession>A0A1F5CBF2</accession>
<comment type="caution">
    <text evidence="3">The sequence shown here is derived from an EMBL/GenBank/DDBJ whole genome shotgun (WGS) entry which is preliminary data.</text>
</comment>
<comment type="similarity">
    <text evidence="1">Belongs to the HAM1 NTPase family.</text>
</comment>
<dbReference type="Proteomes" id="UP000177197">
    <property type="component" value="Unassembled WGS sequence"/>
</dbReference>
<protein>
    <recommendedName>
        <fullName evidence="5">Non-canonical purine NTP pyrophosphatase</fullName>
    </recommendedName>
</protein>
<dbReference type="GO" id="GO:0009143">
    <property type="term" value="P:nucleoside triphosphate catabolic process"/>
    <property type="evidence" value="ECO:0007669"/>
    <property type="project" value="InterPro"/>
</dbReference>
<gene>
    <name evidence="3" type="ORF">A3I30_02835</name>
</gene>
<organism evidence="3 4">
    <name type="scientific">Candidatus Azambacteria bacterium RIFCSPLOWO2_02_FULL_44_14</name>
    <dbReference type="NCBI Taxonomy" id="1797306"/>
    <lineage>
        <taxon>Bacteria</taxon>
        <taxon>Candidatus Azamiibacteriota</taxon>
    </lineage>
</organism>
<name>A0A1F5CBF2_9BACT</name>
<dbReference type="AlphaFoldDB" id="A0A1F5CBF2"/>
<evidence type="ECO:0000256" key="1">
    <source>
        <dbReference type="ARBA" id="ARBA00008023"/>
    </source>
</evidence>
<proteinExistence type="inferred from homology"/>